<accession>A0ABD5TEQ3</accession>
<dbReference type="RefSeq" id="WP_284062816.1">
    <property type="nucleotide sequence ID" value="NZ_CP126158.1"/>
</dbReference>
<feature type="transmembrane region" description="Helical" evidence="1">
    <location>
        <begin position="33"/>
        <end position="54"/>
    </location>
</feature>
<organism evidence="2 3">
    <name type="scientific">Halobaculum halobium</name>
    <dbReference type="NCBI Taxonomy" id="3032281"/>
    <lineage>
        <taxon>Archaea</taxon>
        <taxon>Methanobacteriati</taxon>
        <taxon>Methanobacteriota</taxon>
        <taxon>Stenosarchaea group</taxon>
        <taxon>Halobacteria</taxon>
        <taxon>Halobacteriales</taxon>
        <taxon>Haloferacaceae</taxon>
        <taxon>Halobaculum</taxon>
    </lineage>
</organism>
<feature type="transmembrane region" description="Helical" evidence="1">
    <location>
        <begin position="149"/>
        <end position="173"/>
    </location>
</feature>
<evidence type="ECO:0000313" key="3">
    <source>
        <dbReference type="Proteomes" id="UP001596443"/>
    </source>
</evidence>
<proteinExistence type="predicted"/>
<keyword evidence="1" id="KW-0472">Membrane</keyword>
<keyword evidence="3" id="KW-1185">Reference proteome</keyword>
<gene>
    <name evidence="2" type="ORF">ACFQFD_08410</name>
</gene>
<name>A0ABD5TEQ3_9EURY</name>
<feature type="transmembrane region" description="Helical" evidence="1">
    <location>
        <begin position="66"/>
        <end position="86"/>
    </location>
</feature>
<dbReference type="GeneID" id="81209063"/>
<protein>
    <submittedName>
        <fullName evidence="2">Uncharacterized protein</fullName>
    </submittedName>
</protein>
<dbReference type="EMBL" id="JBHSWX010000012">
    <property type="protein sequence ID" value="MFC6785998.1"/>
    <property type="molecule type" value="Genomic_DNA"/>
</dbReference>
<dbReference type="Proteomes" id="UP001596443">
    <property type="component" value="Unassembled WGS sequence"/>
</dbReference>
<feature type="transmembrane region" description="Helical" evidence="1">
    <location>
        <begin position="92"/>
        <end position="111"/>
    </location>
</feature>
<evidence type="ECO:0000256" key="1">
    <source>
        <dbReference type="SAM" id="Phobius"/>
    </source>
</evidence>
<evidence type="ECO:0000313" key="2">
    <source>
        <dbReference type="EMBL" id="MFC6785998.1"/>
    </source>
</evidence>
<comment type="caution">
    <text evidence="2">The sequence shown here is derived from an EMBL/GenBank/DDBJ whole genome shotgun (WGS) entry which is preliminary data.</text>
</comment>
<dbReference type="AlphaFoldDB" id="A0ABD5TEQ3"/>
<sequence>MFRRIRETAPAGLVPLAWTFAIAAHLDLVTDRSVLIAHLVMDVLLVAFVVLSWTDMREGVLRAWRTVILAGIPVTLAGTAGLLAPGLGTTPVLASVVGWTLLPVPALVSTARASAGSARTVNGAAAALSLAGAAAYLAGVFVGGPADPALGPVVAGLALVGVGQTAGIVDAVVRY</sequence>
<keyword evidence="1" id="KW-1133">Transmembrane helix</keyword>
<feature type="transmembrane region" description="Helical" evidence="1">
    <location>
        <begin position="123"/>
        <end position="143"/>
    </location>
</feature>
<keyword evidence="1" id="KW-0812">Transmembrane</keyword>
<reference evidence="2 3" key="1">
    <citation type="journal article" date="2019" name="Int. J. Syst. Evol. Microbiol.">
        <title>The Global Catalogue of Microorganisms (GCM) 10K type strain sequencing project: providing services to taxonomists for standard genome sequencing and annotation.</title>
        <authorList>
            <consortium name="The Broad Institute Genomics Platform"/>
            <consortium name="The Broad Institute Genome Sequencing Center for Infectious Disease"/>
            <person name="Wu L."/>
            <person name="Ma J."/>
        </authorList>
    </citation>
    <scope>NUCLEOTIDE SEQUENCE [LARGE SCALE GENOMIC DNA]</scope>
    <source>
        <strain evidence="2 3">SYNS20</strain>
    </source>
</reference>